<accession>A0A8J3B2R0</accession>
<dbReference type="Pfam" id="PF04536">
    <property type="entry name" value="TPM_phosphatase"/>
    <property type="match status" value="1"/>
</dbReference>
<feature type="domain" description="TPM" evidence="2">
    <location>
        <begin position="25"/>
        <end position="143"/>
    </location>
</feature>
<feature type="region of interest" description="Disordered" evidence="1">
    <location>
        <begin position="152"/>
        <end position="171"/>
    </location>
</feature>
<dbReference type="AlphaFoldDB" id="A0A8J3B2R0"/>
<keyword evidence="4" id="KW-1185">Reference proteome</keyword>
<proteinExistence type="predicted"/>
<dbReference type="Proteomes" id="UP000627205">
    <property type="component" value="Unassembled WGS sequence"/>
</dbReference>
<name>A0A8J3B2R0_9BURK</name>
<protein>
    <submittedName>
        <fullName evidence="3">Membrane protein</fullName>
    </submittedName>
</protein>
<dbReference type="PANTHER" id="PTHR30373:SF8">
    <property type="entry name" value="BLL7265 PROTEIN"/>
    <property type="match status" value="1"/>
</dbReference>
<dbReference type="EMBL" id="BMDP01000002">
    <property type="protein sequence ID" value="GGI54008.1"/>
    <property type="molecule type" value="Genomic_DNA"/>
</dbReference>
<reference evidence="3" key="1">
    <citation type="journal article" date="2014" name="Int. J. Syst. Evol. Microbiol.">
        <title>Complete genome sequence of Corynebacterium casei LMG S-19264T (=DSM 44701T), isolated from a smear-ripened cheese.</title>
        <authorList>
            <consortium name="US DOE Joint Genome Institute (JGI-PGF)"/>
            <person name="Walter F."/>
            <person name="Albersmeier A."/>
            <person name="Kalinowski J."/>
            <person name="Ruckert C."/>
        </authorList>
    </citation>
    <scope>NUCLEOTIDE SEQUENCE</scope>
    <source>
        <strain evidence="3">CCM 7664</strain>
    </source>
</reference>
<evidence type="ECO:0000313" key="3">
    <source>
        <dbReference type="EMBL" id="GGI54008.1"/>
    </source>
</evidence>
<feature type="compositionally biased region" description="Polar residues" evidence="1">
    <location>
        <begin position="152"/>
        <end position="164"/>
    </location>
</feature>
<dbReference type="Gene3D" id="3.10.310.50">
    <property type="match status" value="1"/>
</dbReference>
<dbReference type="PANTHER" id="PTHR30373">
    <property type="entry name" value="UPF0603 PROTEIN YGCG"/>
    <property type="match status" value="1"/>
</dbReference>
<dbReference type="RefSeq" id="WP_188420114.1">
    <property type="nucleotide sequence ID" value="NZ_BMDP01000002.1"/>
</dbReference>
<evidence type="ECO:0000313" key="4">
    <source>
        <dbReference type="Proteomes" id="UP000627205"/>
    </source>
</evidence>
<evidence type="ECO:0000256" key="1">
    <source>
        <dbReference type="SAM" id="MobiDB-lite"/>
    </source>
</evidence>
<evidence type="ECO:0000259" key="2">
    <source>
        <dbReference type="Pfam" id="PF04536"/>
    </source>
</evidence>
<dbReference type="InterPro" id="IPR007621">
    <property type="entry name" value="TPM_dom"/>
</dbReference>
<organism evidence="3 4">
    <name type="scientific">Oxalicibacterium solurbis</name>
    <dbReference type="NCBI Taxonomy" id="69280"/>
    <lineage>
        <taxon>Bacteria</taxon>
        <taxon>Pseudomonadati</taxon>
        <taxon>Pseudomonadota</taxon>
        <taxon>Betaproteobacteria</taxon>
        <taxon>Burkholderiales</taxon>
        <taxon>Oxalobacteraceae</taxon>
        <taxon>Oxalicibacterium</taxon>
    </lineage>
</organism>
<gene>
    <name evidence="3" type="ORF">GCM10011430_11820</name>
</gene>
<comment type="caution">
    <text evidence="3">The sequence shown here is derived from an EMBL/GenBank/DDBJ whole genome shotgun (WGS) entry which is preliminary data.</text>
</comment>
<sequence length="171" mass="19232">MNRLTRTLRHLATNRRTGSKAFPVETLKAIQSAIAEGETQHRAEVRLIVEPALDLAAAWSGMTSRQRAHELFTLYEVWDTEENCGVLVYINLADHQVEIVADRGIARCVPPEGWQTICRTMTDGFAQRIYHDSAIAGLKQMNALLRTHFPENASQTVETPSNQLPDRPILL</sequence>
<reference evidence="3" key="2">
    <citation type="submission" date="2020-09" db="EMBL/GenBank/DDBJ databases">
        <authorList>
            <person name="Sun Q."/>
            <person name="Sedlacek I."/>
        </authorList>
    </citation>
    <scope>NUCLEOTIDE SEQUENCE</scope>
    <source>
        <strain evidence="3">CCM 7664</strain>
    </source>
</reference>